<proteinExistence type="predicted"/>
<gene>
    <name evidence="1" type="ORF">OCBIM_22030779mg</name>
</gene>
<accession>A0A0L8GNJ8</accession>
<dbReference type="AlphaFoldDB" id="A0A0L8GNJ8"/>
<reference evidence="1" key="1">
    <citation type="submission" date="2015-07" db="EMBL/GenBank/DDBJ databases">
        <title>MeaNS - Measles Nucleotide Surveillance Program.</title>
        <authorList>
            <person name="Tran T."/>
            <person name="Druce J."/>
        </authorList>
    </citation>
    <scope>NUCLEOTIDE SEQUENCE</scope>
    <source>
        <strain evidence="1">UCB-OBI-ISO-001</strain>
        <tissue evidence="1">Gonad</tissue>
    </source>
</reference>
<organism evidence="1">
    <name type="scientific">Octopus bimaculoides</name>
    <name type="common">California two-spotted octopus</name>
    <dbReference type="NCBI Taxonomy" id="37653"/>
    <lineage>
        <taxon>Eukaryota</taxon>
        <taxon>Metazoa</taxon>
        <taxon>Spiralia</taxon>
        <taxon>Lophotrochozoa</taxon>
        <taxon>Mollusca</taxon>
        <taxon>Cephalopoda</taxon>
        <taxon>Coleoidea</taxon>
        <taxon>Octopodiformes</taxon>
        <taxon>Octopoda</taxon>
        <taxon>Incirrata</taxon>
        <taxon>Octopodidae</taxon>
        <taxon>Octopus</taxon>
    </lineage>
</organism>
<evidence type="ECO:0000313" key="1">
    <source>
        <dbReference type="EMBL" id="KOF78429.1"/>
    </source>
</evidence>
<protein>
    <submittedName>
        <fullName evidence="1">Uncharacterized protein</fullName>
    </submittedName>
</protein>
<name>A0A0L8GNJ8_OCTBM</name>
<sequence length="74" mass="8241">MYVYTHTHIYTSLDLSTANKGIYMKSLDLLNTDSKFFSINSLPPLNVRVSHVSDLNPGEVKGCGVSDVECINYN</sequence>
<dbReference type="EMBL" id="KQ421086">
    <property type="protein sequence ID" value="KOF78429.1"/>
    <property type="molecule type" value="Genomic_DNA"/>
</dbReference>